<dbReference type="AlphaFoldDB" id="A0A0C2J980"/>
<name>A0A0C2J980_THEKT</name>
<dbReference type="Gene3D" id="2.120.10.80">
    <property type="entry name" value="Kelch-type beta propeller"/>
    <property type="match status" value="1"/>
</dbReference>
<dbReference type="OrthoDB" id="4447at2759"/>
<proteinExistence type="predicted"/>
<keyword evidence="4" id="KW-1185">Reference proteome</keyword>
<protein>
    <recommendedName>
        <fullName evidence="5">Kelch domain-containing protein 10</fullName>
    </recommendedName>
</protein>
<reference evidence="3 4" key="1">
    <citation type="journal article" date="2014" name="Genome Biol. Evol.">
        <title>The genome of the myxosporean Thelohanellus kitauei shows adaptations to nutrient acquisition within its fish host.</title>
        <authorList>
            <person name="Yang Y."/>
            <person name="Xiong J."/>
            <person name="Zhou Z."/>
            <person name="Huo F."/>
            <person name="Miao W."/>
            <person name="Ran C."/>
            <person name="Liu Y."/>
            <person name="Zhang J."/>
            <person name="Feng J."/>
            <person name="Wang M."/>
            <person name="Wang M."/>
            <person name="Wang L."/>
            <person name="Yao B."/>
        </authorList>
    </citation>
    <scope>NUCLEOTIDE SEQUENCE [LARGE SCALE GENOMIC DNA]</scope>
    <source>
        <strain evidence="3">Wuqing</strain>
    </source>
</reference>
<evidence type="ECO:0000256" key="1">
    <source>
        <dbReference type="ARBA" id="ARBA00022441"/>
    </source>
</evidence>
<dbReference type="Proteomes" id="UP000031668">
    <property type="component" value="Unassembled WGS sequence"/>
</dbReference>
<dbReference type="PANTHER" id="PTHR46093:SF18">
    <property type="entry name" value="FIBRONECTIN TYPE-III DOMAIN-CONTAINING PROTEIN"/>
    <property type="match status" value="1"/>
</dbReference>
<organism evidence="3 4">
    <name type="scientific">Thelohanellus kitauei</name>
    <name type="common">Myxosporean</name>
    <dbReference type="NCBI Taxonomy" id="669202"/>
    <lineage>
        <taxon>Eukaryota</taxon>
        <taxon>Metazoa</taxon>
        <taxon>Cnidaria</taxon>
        <taxon>Myxozoa</taxon>
        <taxon>Myxosporea</taxon>
        <taxon>Bivalvulida</taxon>
        <taxon>Platysporina</taxon>
        <taxon>Myxobolidae</taxon>
        <taxon>Thelohanellus</taxon>
    </lineage>
</organism>
<evidence type="ECO:0008006" key="5">
    <source>
        <dbReference type="Google" id="ProtNLM"/>
    </source>
</evidence>
<dbReference type="SUPFAM" id="SSF117281">
    <property type="entry name" value="Kelch motif"/>
    <property type="match status" value="1"/>
</dbReference>
<dbReference type="InterPro" id="IPR015915">
    <property type="entry name" value="Kelch-typ_b-propeller"/>
</dbReference>
<evidence type="ECO:0000313" key="4">
    <source>
        <dbReference type="Proteomes" id="UP000031668"/>
    </source>
</evidence>
<gene>
    <name evidence="3" type="ORF">RF11_10056</name>
</gene>
<comment type="caution">
    <text evidence="3">The sequence shown here is derived from an EMBL/GenBank/DDBJ whole genome shotgun (WGS) entry which is preliminary data.</text>
</comment>
<evidence type="ECO:0000256" key="2">
    <source>
        <dbReference type="ARBA" id="ARBA00022737"/>
    </source>
</evidence>
<dbReference type="PANTHER" id="PTHR46093">
    <property type="entry name" value="ACYL-COA-BINDING DOMAIN-CONTAINING PROTEIN 5"/>
    <property type="match status" value="1"/>
</dbReference>
<dbReference type="Pfam" id="PF24681">
    <property type="entry name" value="Kelch_KLHDC2_KLHL20_DRC7"/>
    <property type="match status" value="1"/>
</dbReference>
<evidence type="ECO:0000313" key="3">
    <source>
        <dbReference type="EMBL" id="KII65618.1"/>
    </source>
</evidence>
<sequence>MNLENLQRLPEKRTFQSMVSVREFLIICGGSDFEASRGYNDLWSYNTISGVWKRYELPIEVKNTFYPMTCAVGNLVYIFGAEVFENDFYHINSLFSFDVTHGTWTNVYYRSDGDENTIEKIKFSIIFYHDGFLYVMGTGEEDSNLNLIYKFCLETLTWTLVQQLGEIPVFYDTFYGTVFKNQYCLKKIDCVFSIAFKVQHPDLVK</sequence>
<keyword evidence="1" id="KW-0880">Kelch repeat</keyword>
<accession>A0A0C2J980</accession>
<dbReference type="EMBL" id="JWZT01003747">
    <property type="protein sequence ID" value="KII65618.1"/>
    <property type="molecule type" value="Genomic_DNA"/>
</dbReference>
<keyword evidence="2" id="KW-0677">Repeat</keyword>